<dbReference type="GeneID" id="98151818"/>
<evidence type="ECO:0000313" key="1">
    <source>
        <dbReference type="EMBL" id="KAL2844221.1"/>
    </source>
</evidence>
<sequence length="114" mass="12840">MYASLRLTVDKRWRNSRTALICEPTRPKWRVVLGISPYIRGTAFFPAASSHSRHNLQELCGLSLHYDHPCSAIILTFHSLAPLTISGFLQERQFTASSLPLCLSTIQPRACRGE</sequence>
<proteinExistence type="predicted"/>
<reference evidence="1 2" key="1">
    <citation type="submission" date="2024-07" db="EMBL/GenBank/DDBJ databases">
        <title>Section-level genome sequencing and comparative genomics of Aspergillus sections Usti and Cavernicolus.</title>
        <authorList>
            <consortium name="Lawrence Berkeley National Laboratory"/>
            <person name="Nybo J.L."/>
            <person name="Vesth T.C."/>
            <person name="Theobald S."/>
            <person name="Frisvad J.C."/>
            <person name="Larsen T.O."/>
            <person name="Kjaerboelling I."/>
            <person name="Rothschild-Mancinelli K."/>
            <person name="Lyhne E.K."/>
            <person name="Kogle M.E."/>
            <person name="Barry K."/>
            <person name="Clum A."/>
            <person name="Na H."/>
            <person name="Ledsgaard L."/>
            <person name="Lin J."/>
            <person name="Lipzen A."/>
            <person name="Kuo A."/>
            <person name="Riley R."/>
            <person name="Mondo S."/>
            <person name="LaButti K."/>
            <person name="Haridas S."/>
            <person name="Pangalinan J."/>
            <person name="Salamov A.A."/>
            <person name="Simmons B.A."/>
            <person name="Magnuson J.K."/>
            <person name="Chen J."/>
            <person name="Drula E."/>
            <person name="Henrissat B."/>
            <person name="Wiebenga A."/>
            <person name="Lubbers R.J."/>
            <person name="Gomes A.C."/>
            <person name="Macurrencykelacurrency M.R."/>
            <person name="Stajich J."/>
            <person name="Grigoriev I.V."/>
            <person name="Mortensen U.H."/>
            <person name="De vries R.P."/>
            <person name="Baker S.E."/>
            <person name="Andersen M.R."/>
        </authorList>
    </citation>
    <scope>NUCLEOTIDE SEQUENCE [LARGE SCALE GENOMIC DNA]</scope>
    <source>
        <strain evidence="1 2">CBS 756.74</strain>
    </source>
</reference>
<gene>
    <name evidence="1" type="ORF">BJX68DRAFT_150036</name>
</gene>
<protein>
    <submittedName>
        <fullName evidence="1">Uncharacterized protein</fullName>
    </submittedName>
</protein>
<dbReference type="RefSeq" id="XP_070896003.1">
    <property type="nucleotide sequence ID" value="XM_071036654.1"/>
</dbReference>
<dbReference type="EMBL" id="JBFXLR010000042">
    <property type="protein sequence ID" value="KAL2844221.1"/>
    <property type="molecule type" value="Genomic_DNA"/>
</dbReference>
<comment type="caution">
    <text evidence="1">The sequence shown here is derived from an EMBL/GenBank/DDBJ whole genome shotgun (WGS) entry which is preliminary data.</text>
</comment>
<keyword evidence="2" id="KW-1185">Reference proteome</keyword>
<organism evidence="1 2">
    <name type="scientific">Aspergillus pseudodeflectus</name>
    <dbReference type="NCBI Taxonomy" id="176178"/>
    <lineage>
        <taxon>Eukaryota</taxon>
        <taxon>Fungi</taxon>
        <taxon>Dikarya</taxon>
        <taxon>Ascomycota</taxon>
        <taxon>Pezizomycotina</taxon>
        <taxon>Eurotiomycetes</taxon>
        <taxon>Eurotiomycetidae</taxon>
        <taxon>Eurotiales</taxon>
        <taxon>Aspergillaceae</taxon>
        <taxon>Aspergillus</taxon>
        <taxon>Aspergillus subgen. Nidulantes</taxon>
    </lineage>
</organism>
<dbReference type="Proteomes" id="UP001610444">
    <property type="component" value="Unassembled WGS sequence"/>
</dbReference>
<name>A0ABR4JVZ0_9EURO</name>
<accession>A0ABR4JVZ0</accession>
<evidence type="ECO:0000313" key="2">
    <source>
        <dbReference type="Proteomes" id="UP001610444"/>
    </source>
</evidence>